<dbReference type="InterPro" id="IPR051396">
    <property type="entry name" value="Bact_Antivir_Def_Nuclease"/>
</dbReference>
<dbReference type="GO" id="GO:0005524">
    <property type="term" value="F:ATP binding"/>
    <property type="evidence" value="ECO:0007669"/>
    <property type="project" value="UniProtKB-KW"/>
</dbReference>
<evidence type="ECO:0000313" key="3">
    <source>
        <dbReference type="Proteomes" id="UP000758576"/>
    </source>
</evidence>
<reference evidence="2" key="1">
    <citation type="submission" date="2021-06" db="EMBL/GenBank/DDBJ databases">
        <title>Collection of gut derived symbiotic bacterial strains cultured from healthy donors.</title>
        <authorList>
            <person name="Lin H."/>
            <person name="Littmann E."/>
            <person name="Pamer E.G."/>
        </authorList>
    </citation>
    <scope>NUCLEOTIDE SEQUENCE</scope>
    <source>
        <strain evidence="2">MSK.19.85</strain>
    </source>
</reference>
<dbReference type="InterPro" id="IPR041685">
    <property type="entry name" value="AAA_GajA/Old/RecF-like"/>
</dbReference>
<sequence length="779" mass="92099">MNTLNHVKFLCLRMLEVPEKNVGEKMQRNLHSNVDYYFYDGVIIEEEYIELLSKVPQQLYNIAKQAFQRPPLEVNICAVVGENGSGKSTVIDFIVRILNNLSAYILGEYYRSPSAEHLHFIEDVYAELYVLIDDCVLKIQCKGNRISATRYNYLAETFRFEKTNAPINIDATLKNGDIFEGEKDKIGLLRSFCYTIINNYSHYSFNSLNYLDEMTSFKKESQIRKKGRENGYDVKILEEIREKCKKDGSKNVQNEAQSWLQGLFHKNDGYQVPIVITPMRELGHIDLQKEYKLAKERLLSLIFIKKENHNEPFFYRINGKLIVDGVYIRKDYNEEAKYKDADNSSCYLPNASLDTFHHIHDFIIRIIRSEIEIVGEQRNHSMLVWNYIVHKILKIVFTYPRYSGERIVLTNIGDNLSEEEQQTIRDIVVDILHDHSHVTRKLFRSIYYLKYEHINQRKFLSIKDFGETITKIVNSTNNLYSPQNIDELLPPPIFHIDFKLYDINDIKKERRIAFNTLSSGEKQIIYVLSSFYYHLANLDSVSNFGYRPNHRKRSKIQEQNRNFVSTIQYRHVNIVFDEIELYFHPEMQRTFVSNLLDGLGQMKFKQLRSIQIMLVTHSPFILSDIPRENVLFLGKDGYPKRIEDMCTFGANIHSMLKHSFFLYNGSMGEYAQNTIKKIVDKLNFYNLVNQFRNIEKEVLPAEKKEKMQYLKDSNYRMIKLLPIEMQKKIDKQRFDEILKEEFNEMPLIKQFIDLIQEPLVKYSLKEQYQKLENYVDTQA</sequence>
<dbReference type="InterPro" id="IPR027417">
    <property type="entry name" value="P-loop_NTPase"/>
</dbReference>
<gene>
    <name evidence="2" type="ORF">KSX14_14865</name>
</gene>
<proteinExistence type="predicted"/>
<dbReference type="PANTHER" id="PTHR43581">
    <property type="entry name" value="ATP/GTP PHOSPHATASE"/>
    <property type="match status" value="1"/>
</dbReference>
<dbReference type="Gene3D" id="3.40.50.300">
    <property type="entry name" value="P-loop containing nucleotide triphosphate hydrolases"/>
    <property type="match status" value="2"/>
</dbReference>
<evidence type="ECO:0000259" key="1">
    <source>
        <dbReference type="Pfam" id="PF13175"/>
    </source>
</evidence>
<dbReference type="RefSeq" id="WP_172774333.1">
    <property type="nucleotide sequence ID" value="NZ_JABDSD010000071.1"/>
</dbReference>
<evidence type="ECO:0000313" key="2">
    <source>
        <dbReference type="EMBL" id="MBV3489889.1"/>
    </source>
</evidence>
<accession>A0A7Y0UYN9</accession>
<comment type="caution">
    <text evidence="2">The sequence shown here is derived from an EMBL/GenBank/DDBJ whole genome shotgun (WGS) entry which is preliminary data.</text>
</comment>
<dbReference type="Pfam" id="PF13175">
    <property type="entry name" value="AAA_15"/>
    <property type="match status" value="1"/>
</dbReference>
<keyword evidence="2" id="KW-0067">ATP-binding</keyword>
<keyword evidence="2" id="KW-0547">Nucleotide-binding</keyword>
<dbReference type="EMBL" id="JAHOGA010000037">
    <property type="protein sequence ID" value="MBV3489889.1"/>
    <property type="molecule type" value="Genomic_DNA"/>
</dbReference>
<organism evidence="2 3">
    <name type="scientific">Phocaeicola vulgatus</name>
    <name type="common">Bacteroides vulgatus</name>
    <dbReference type="NCBI Taxonomy" id="821"/>
    <lineage>
        <taxon>Bacteria</taxon>
        <taxon>Pseudomonadati</taxon>
        <taxon>Bacteroidota</taxon>
        <taxon>Bacteroidia</taxon>
        <taxon>Bacteroidales</taxon>
        <taxon>Bacteroidaceae</taxon>
        <taxon>Phocaeicola</taxon>
    </lineage>
</organism>
<feature type="domain" description="Endonuclease GajA/Old nuclease/RecF-like AAA" evidence="1">
    <location>
        <begin position="75"/>
        <end position="621"/>
    </location>
</feature>
<dbReference type="Proteomes" id="UP000758576">
    <property type="component" value="Unassembled WGS sequence"/>
</dbReference>
<dbReference type="PANTHER" id="PTHR43581:SF2">
    <property type="entry name" value="EXCINUCLEASE ATPASE SUBUNIT"/>
    <property type="match status" value="1"/>
</dbReference>
<dbReference type="SUPFAM" id="SSF52540">
    <property type="entry name" value="P-loop containing nucleoside triphosphate hydrolases"/>
    <property type="match status" value="1"/>
</dbReference>
<protein>
    <submittedName>
        <fullName evidence="2">ATP-binding protein</fullName>
    </submittedName>
</protein>
<dbReference type="AlphaFoldDB" id="A0A7Y0UYN9"/>
<name>A0A7Y0UYN9_PHOVU</name>